<protein>
    <recommendedName>
        <fullName evidence="3">endo-polygalacturonase</fullName>
        <ecNumber evidence="3">3.2.1.15</ecNumber>
    </recommendedName>
</protein>
<keyword evidence="5" id="KW-0732">Signal</keyword>
<evidence type="ECO:0000256" key="12">
    <source>
        <dbReference type="ARBA" id="ARBA00037707"/>
    </source>
</evidence>
<evidence type="ECO:0000313" key="15">
    <source>
        <dbReference type="EMBL" id="GCB24387.1"/>
    </source>
</evidence>
<dbReference type="GO" id="GO:0045490">
    <property type="term" value="P:pectin catabolic process"/>
    <property type="evidence" value="ECO:0007669"/>
    <property type="project" value="TreeGrafter"/>
</dbReference>
<evidence type="ECO:0000256" key="7">
    <source>
        <dbReference type="ARBA" id="ARBA00022801"/>
    </source>
</evidence>
<dbReference type="InterPro" id="IPR006626">
    <property type="entry name" value="PbH1"/>
</dbReference>
<keyword evidence="9 14" id="KW-0326">Glycosidase</keyword>
<dbReference type="PANTHER" id="PTHR31884">
    <property type="entry name" value="POLYGALACTURONASE"/>
    <property type="match status" value="1"/>
</dbReference>
<comment type="function">
    <text evidence="12">Involved in maceration and soft-rotting of plant tissue. Hydrolyzes the 1,4-alpha glycosidic bonds of de-esterified pectate in the smooth region of the plant cell wall.</text>
</comment>
<feature type="active site" evidence="13">
    <location>
        <position position="275"/>
    </location>
</feature>
<proteinExistence type="inferred from homology"/>
<dbReference type="GO" id="GO:0071555">
    <property type="term" value="P:cell wall organization"/>
    <property type="evidence" value="ECO:0007669"/>
    <property type="project" value="UniProtKB-KW"/>
</dbReference>
<dbReference type="PANTHER" id="PTHR31884:SF1">
    <property type="entry name" value="POLYGALACTURONASE"/>
    <property type="match status" value="1"/>
</dbReference>
<name>A0A401KZA2_ASPAW</name>
<dbReference type="InterPro" id="IPR012334">
    <property type="entry name" value="Pectin_lyas_fold"/>
</dbReference>
<evidence type="ECO:0000256" key="3">
    <source>
        <dbReference type="ARBA" id="ARBA00012736"/>
    </source>
</evidence>
<dbReference type="SMART" id="SM00710">
    <property type="entry name" value="PbH1"/>
    <property type="match status" value="5"/>
</dbReference>
<dbReference type="Gene3D" id="2.160.20.10">
    <property type="entry name" value="Single-stranded right-handed beta-helix, Pectin lyase-like"/>
    <property type="match status" value="1"/>
</dbReference>
<evidence type="ECO:0000256" key="6">
    <source>
        <dbReference type="ARBA" id="ARBA00022737"/>
    </source>
</evidence>
<dbReference type="AlphaFoldDB" id="A0A401KZA2"/>
<keyword evidence="6" id="KW-0677">Repeat</keyword>
<sequence>MEVNKEVSIRDHPDFFSEPQRLMCSGNSDPSTVNLYTSTFCKMGFFNTIIGFSLGVSVFVLGSSAAGTGLADRATCTFSGSTGASAVAKSKPTCSTIVLSNVDVPAGTTLDLTDLNEGTEVIFEGNTTFGYKKWAGPLISVSGRSVKLSGAVDHLLDGNGSRWWDGEGSNSKTNIKPKFFFAHGLTGSSSITGLHIKNSPVQVFSISGSSGLTVTGVTIDNKDGDSLGHNTDGFDIGDSDHITITGATVYNQDDCLAINSGTNITFSNGYCSGGHGLSVGSVGGRSNNVVDTVKISNTQVVNSQNGVRIKAVAGETGKVNGVTYEDITLTSITGYGVTIRQDYTNDGYTGNPTTGVPITGLTLNNVHGSVLSSGTNIAIECGSTSSCSGWTWTEVNVKGGKADVCKNAPIGTC</sequence>
<keyword evidence="7 14" id="KW-0378">Hydrolase</keyword>
<dbReference type="SUPFAM" id="SSF51126">
    <property type="entry name" value="Pectin lyase-like"/>
    <property type="match status" value="1"/>
</dbReference>
<evidence type="ECO:0000256" key="9">
    <source>
        <dbReference type="ARBA" id="ARBA00023295"/>
    </source>
</evidence>
<dbReference type="Proteomes" id="UP000286921">
    <property type="component" value="Unassembled WGS sequence"/>
</dbReference>
<evidence type="ECO:0000256" key="2">
    <source>
        <dbReference type="ARBA" id="ARBA00008834"/>
    </source>
</evidence>
<dbReference type="GO" id="GO:0005576">
    <property type="term" value="C:extracellular region"/>
    <property type="evidence" value="ECO:0007669"/>
    <property type="project" value="UniProtKB-SubCell"/>
</dbReference>
<dbReference type="EMBL" id="BDHI01000017">
    <property type="protein sequence ID" value="GCB24387.1"/>
    <property type="molecule type" value="Genomic_DNA"/>
</dbReference>
<evidence type="ECO:0000256" key="4">
    <source>
        <dbReference type="ARBA" id="ARBA00022525"/>
    </source>
</evidence>
<evidence type="ECO:0000256" key="10">
    <source>
        <dbReference type="ARBA" id="ARBA00023316"/>
    </source>
</evidence>
<dbReference type="InterPro" id="IPR011050">
    <property type="entry name" value="Pectin_lyase_fold/virulence"/>
</dbReference>
<comment type="subcellular location">
    <subcellularLocation>
        <location evidence="1">Secreted</location>
    </subcellularLocation>
</comment>
<accession>A0A401KZA2</accession>
<evidence type="ECO:0000256" key="8">
    <source>
        <dbReference type="ARBA" id="ARBA00023157"/>
    </source>
</evidence>
<dbReference type="FunFam" id="2.160.20.10:FF:000002">
    <property type="entry name" value="Endopolygalacturonase D"/>
    <property type="match status" value="1"/>
</dbReference>
<comment type="catalytic activity">
    <reaction evidence="11">
        <text>(1,4-alpha-D-galacturonosyl)n+m + H2O = (1,4-alpha-D-galacturonosyl)n + (1,4-alpha-D-galacturonosyl)m.</text>
        <dbReference type="EC" id="3.2.1.15"/>
    </reaction>
</comment>
<keyword evidence="16" id="KW-1185">Reference proteome</keyword>
<evidence type="ECO:0000256" key="5">
    <source>
        <dbReference type="ARBA" id="ARBA00022729"/>
    </source>
</evidence>
<dbReference type="PROSITE" id="PS00502">
    <property type="entry name" value="POLYGALACTURONASE"/>
    <property type="match status" value="1"/>
</dbReference>
<keyword evidence="4" id="KW-0964">Secreted</keyword>
<evidence type="ECO:0000256" key="13">
    <source>
        <dbReference type="PROSITE-ProRule" id="PRU10052"/>
    </source>
</evidence>
<dbReference type="Pfam" id="PF00295">
    <property type="entry name" value="Glyco_hydro_28"/>
    <property type="match status" value="1"/>
</dbReference>
<evidence type="ECO:0000256" key="11">
    <source>
        <dbReference type="ARBA" id="ARBA00034074"/>
    </source>
</evidence>
<keyword evidence="8" id="KW-1015">Disulfide bond</keyword>
<comment type="similarity">
    <text evidence="2 14">Belongs to the glycosyl hydrolase 28 family.</text>
</comment>
<keyword evidence="10" id="KW-0961">Cell wall biogenesis/degradation</keyword>
<dbReference type="STRING" id="105351.A0A401KZA2"/>
<dbReference type="InterPro" id="IPR050434">
    <property type="entry name" value="Glycosyl_hydrlase_28"/>
</dbReference>
<evidence type="ECO:0000313" key="16">
    <source>
        <dbReference type="Proteomes" id="UP000286921"/>
    </source>
</evidence>
<evidence type="ECO:0000256" key="1">
    <source>
        <dbReference type="ARBA" id="ARBA00004613"/>
    </source>
</evidence>
<evidence type="ECO:0000256" key="14">
    <source>
        <dbReference type="RuleBase" id="RU361169"/>
    </source>
</evidence>
<reference evidence="15 16" key="1">
    <citation type="submission" date="2016-09" db="EMBL/GenBank/DDBJ databases">
        <title>Aspergillus awamori IFM 58123T.</title>
        <authorList>
            <person name="Kusuya Y."/>
            <person name="Shimizu M."/>
            <person name="Takahashi H."/>
            <person name="Yaguchi T."/>
        </authorList>
    </citation>
    <scope>NUCLEOTIDE SEQUENCE [LARGE SCALE GENOMIC DNA]</scope>
    <source>
        <strain evidence="15 16">IFM 58123</strain>
    </source>
</reference>
<organism evidence="15 16">
    <name type="scientific">Aspergillus awamori</name>
    <name type="common">Black koji mold</name>
    <dbReference type="NCBI Taxonomy" id="105351"/>
    <lineage>
        <taxon>Eukaryota</taxon>
        <taxon>Fungi</taxon>
        <taxon>Dikarya</taxon>
        <taxon>Ascomycota</taxon>
        <taxon>Pezizomycotina</taxon>
        <taxon>Eurotiomycetes</taxon>
        <taxon>Eurotiomycetidae</taxon>
        <taxon>Eurotiales</taxon>
        <taxon>Aspergillaceae</taxon>
        <taxon>Aspergillus</taxon>
    </lineage>
</organism>
<dbReference type="GO" id="GO:0004650">
    <property type="term" value="F:polygalacturonase activity"/>
    <property type="evidence" value="ECO:0007669"/>
    <property type="project" value="UniProtKB-EC"/>
</dbReference>
<gene>
    <name evidence="15" type="ORF">AAWM_07272</name>
</gene>
<comment type="caution">
    <text evidence="15">The sequence shown here is derived from an EMBL/GenBank/DDBJ whole genome shotgun (WGS) entry which is preliminary data.</text>
</comment>
<dbReference type="InterPro" id="IPR000743">
    <property type="entry name" value="Glyco_hydro_28"/>
</dbReference>
<dbReference type="EC" id="3.2.1.15" evidence="3"/>